<evidence type="ECO:0000313" key="2">
    <source>
        <dbReference type="EMBL" id="EXU94439.1"/>
    </source>
</evidence>
<evidence type="ECO:0000256" key="1">
    <source>
        <dbReference type="SAM" id="Coils"/>
    </source>
</evidence>
<keyword evidence="1" id="KW-0175">Coiled coil</keyword>
<feature type="coiled-coil region" evidence="1">
    <location>
        <begin position="40"/>
        <end position="67"/>
    </location>
</feature>
<dbReference type="CDD" id="cd14688">
    <property type="entry name" value="bZIP_YAP"/>
    <property type="match status" value="1"/>
</dbReference>
<dbReference type="PANTHER" id="PTHR37012">
    <property type="entry name" value="B-ZIP TRANSCRIPTION FACTOR (EUROFUNG)-RELATED"/>
    <property type="match status" value="1"/>
</dbReference>
<proteinExistence type="predicted"/>
<name>A0A014MTH5_9HYPO</name>
<comment type="caution">
    <text evidence="2">The sequence shown here is derived from an EMBL/GenBank/DDBJ whole genome shotgun (WGS) entry which is preliminary data.</text>
</comment>
<dbReference type="SUPFAM" id="SSF57959">
    <property type="entry name" value="Leucine zipper domain"/>
    <property type="match status" value="1"/>
</dbReference>
<dbReference type="HOGENOM" id="CLU_079681_1_0_1"/>
<reference evidence="2 3" key="1">
    <citation type="submission" date="2014-02" db="EMBL/GenBank/DDBJ databases">
        <title>The genome sequence of the entomopathogenic fungus Metarhizium robertsii ARSEF 2575.</title>
        <authorList>
            <person name="Giuliano Garisto Donzelli B."/>
            <person name="Roe B.A."/>
            <person name="Macmil S.L."/>
            <person name="Krasnoff S.B."/>
            <person name="Gibson D.M."/>
        </authorList>
    </citation>
    <scope>NUCLEOTIDE SEQUENCE [LARGE SCALE GENOMIC DNA]</scope>
    <source>
        <strain evidence="2 3">ARSEF 2575</strain>
    </source>
</reference>
<sequence>MTQSSSAEPIKLSSSAKRKGIRNVYTLTPSQLARKRATDREAQRAIRARTKEHIERLEREIEDLRVSHVSDKTVQELLRRNKALNDELCQLRRSMGIFMTLSPHSTSAPAIEHAGAFLASPSQQPPAPCQSACNQDNYSAVQIPKMSLLPYGRAYYIPNYNQTTPHSVPMPNCEAWTSAIPSSVPSLSPSVNTDVCRLGSRYISTSVHTSLMSTNGISLLASNEVKMEFEGMHNMMAAQCDIQQTQRQRNQDWNMYVDDVCQLGNITQHGLSLSNAPRLTPPTKQD</sequence>
<organism evidence="2 3">
    <name type="scientific">Metarhizium robertsii</name>
    <dbReference type="NCBI Taxonomy" id="568076"/>
    <lineage>
        <taxon>Eukaryota</taxon>
        <taxon>Fungi</taxon>
        <taxon>Dikarya</taxon>
        <taxon>Ascomycota</taxon>
        <taxon>Pezizomycotina</taxon>
        <taxon>Sordariomycetes</taxon>
        <taxon>Hypocreomycetidae</taxon>
        <taxon>Hypocreales</taxon>
        <taxon>Clavicipitaceae</taxon>
        <taxon>Metarhizium</taxon>
    </lineage>
</organism>
<dbReference type="EMBL" id="JELW01000365">
    <property type="protein sequence ID" value="EXU94439.1"/>
    <property type="molecule type" value="Genomic_DNA"/>
</dbReference>
<dbReference type="PANTHER" id="PTHR37012:SF2">
    <property type="entry name" value="BZIP DOMAIN-CONTAINING PROTEIN-RELATED"/>
    <property type="match status" value="1"/>
</dbReference>
<dbReference type="GO" id="GO:0003700">
    <property type="term" value="F:DNA-binding transcription factor activity"/>
    <property type="evidence" value="ECO:0007669"/>
    <property type="project" value="InterPro"/>
</dbReference>
<evidence type="ECO:0000313" key="3">
    <source>
        <dbReference type="Proteomes" id="UP000030151"/>
    </source>
</evidence>
<dbReference type="Gene3D" id="1.20.5.170">
    <property type="match status" value="1"/>
</dbReference>
<gene>
    <name evidence="2" type="ORF">X797_012490</name>
</gene>
<evidence type="ECO:0008006" key="4">
    <source>
        <dbReference type="Google" id="ProtNLM"/>
    </source>
</evidence>
<accession>A0A014MTH5</accession>
<dbReference type="InterPro" id="IPR046347">
    <property type="entry name" value="bZIP_sf"/>
</dbReference>
<dbReference type="eggNOG" id="ENOG502SU86">
    <property type="taxonomic scope" value="Eukaryota"/>
</dbReference>
<dbReference type="Proteomes" id="UP000030151">
    <property type="component" value="Unassembled WGS sequence"/>
</dbReference>
<protein>
    <recommendedName>
        <fullName evidence="4">BZIP transcription factor</fullName>
    </recommendedName>
</protein>
<dbReference type="AlphaFoldDB" id="A0A014MTH5"/>